<proteinExistence type="predicted"/>
<dbReference type="SUPFAM" id="SSF55729">
    <property type="entry name" value="Acyl-CoA N-acyltransferases (Nat)"/>
    <property type="match status" value="1"/>
</dbReference>
<evidence type="ECO:0000313" key="2">
    <source>
        <dbReference type="EMBL" id="MCO8275501.1"/>
    </source>
</evidence>
<dbReference type="InterPro" id="IPR016181">
    <property type="entry name" value="Acyl_CoA_acyltransferase"/>
</dbReference>
<feature type="domain" description="N-acetyltransferase" evidence="1">
    <location>
        <begin position="127"/>
        <end position="257"/>
    </location>
</feature>
<keyword evidence="3" id="KW-1185">Reference proteome</keyword>
<dbReference type="PROSITE" id="PS51186">
    <property type="entry name" value="GNAT"/>
    <property type="match status" value="1"/>
</dbReference>
<reference evidence="2 3" key="1">
    <citation type="submission" date="2022-06" db="EMBL/GenBank/DDBJ databases">
        <title>New Species of the Genus Actinoplanes, ActinopZanes ferrugineus.</title>
        <authorList>
            <person name="Ding P."/>
        </authorList>
    </citation>
    <scope>NUCLEOTIDE SEQUENCE [LARGE SCALE GENOMIC DNA]</scope>
    <source>
        <strain evidence="2 3">TRM88003</strain>
    </source>
</reference>
<sequence>MSTSTEVGADAAANAFVRSGTLLTSISPAGEIEEGAHGAYLLVSHVPLPTFNGVWNMERVQDEAEVRRFAAAVAGRGLPWSIGVRGEPTAEVRAVAAEYRLTESMLQPMMTRPLGDFRPAASGGVGAVIRAAGRADRPAYLEVFSAGFGVPESIGAMIMGEAVFEVPWATCYLAEADGVPVAVGLGIHTGDHVGVFNIATVSSHRRRGYGRAMTERVVSDGVARGARTAYLQPSPEALRLYESIGFEVVETWTMLHA</sequence>
<organism evidence="2 3">
    <name type="scientific">Paractinoplanes aksuensis</name>
    <dbReference type="NCBI Taxonomy" id="2939490"/>
    <lineage>
        <taxon>Bacteria</taxon>
        <taxon>Bacillati</taxon>
        <taxon>Actinomycetota</taxon>
        <taxon>Actinomycetes</taxon>
        <taxon>Micromonosporales</taxon>
        <taxon>Micromonosporaceae</taxon>
        <taxon>Paractinoplanes</taxon>
    </lineage>
</organism>
<dbReference type="Gene3D" id="3.40.630.30">
    <property type="match status" value="1"/>
</dbReference>
<dbReference type="Pfam" id="PF00583">
    <property type="entry name" value="Acetyltransf_1"/>
    <property type="match status" value="1"/>
</dbReference>
<protein>
    <submittedName>
        <fullName evidence="2">GNAT family N-acetyltransferase</fullName>
    </submittedName>
</protein>
<dbReference type="EMBL" id="JAMYJR010000038">
    <property type="protein sequence ID" value="MCO8275501.1"/>
    <property type="molecule type" value="Genomic_DNA"/>
</dbReference>
<dbReference type="Proteomes" id="UP001523369">
    <property type="component" value="Unassembled WGS sequence"/>
</dbReference>
<dbReference type="InterPro" id="IPR000182">
    <property type="entry name" value="GNAT_dom"/>
</dbReference>
<dbReference type="RefSeq" id="WP_253241565.1">
    <property type="nucleotide sequence ID" value="NZ_JAMYJR010000038.1"/>
</dbReference>
<dbReference type="CDD" id="cd04301">
    <property type="entry name" value="NAT_SF"/>
    <property type="match status" value="1"/>
</dbReference>
<evidence type="ECO:0000313" key="3">
    <source>
        <dbReference type="Proteomes" id="UP001523369"/>
    </source>
</evidence>
<evidence type="ECO:0000259" key="1">
    <source>
        <dbReference type="PROSITE" id="PS51186"/>
    </source>
</evidence>
<comment type="caution">
    <text evidence="2">The sequence shown here is derived from an EMBL/GenBank/DDBJ whole genome shotgun (WGS) entry which is preliminary data.</text>
</comment>
<name>A0ABT1E0Y5_9ACTN</name>
<accession>A0ABT1E0Y5</accession>
<gene>
    <name evidence="2" type="ORF">M1L60_33450</name>
</gene>